<protein>
    <recommendedName>
        <fullName evidence="5 12">Phosphomannomutase</fullName>
        <ecNumber evidence="5 12">5.4.2.8</ecNumber>
    </recommendedName>
</protein>
<dbReference type="GO" id="GO:0046872">
    <property type="term" value="F:metal ion binding"/>
    <property type="evidence" value="ECO:0007669"/>
    <property type="project" value="UniProtKB-KW"/>
</dbReference>
<feature type="binding site" evidence="11">
    <location>
        <position position="200"/>
    </location>
    <ligand>
        <name>Mg(2+)</name>
        <dbReference type="ChEBI" id="CHEBI:18420"/>
        <label>1</label>
    </ligand>
</feature>
<keyword evidence="6 12" id="KW-0963">Cytoplasm</keyword>
<evidence type="ECO:0000256" key="9">
    <source>
        <dbReference type="ARBA" id="ARBA00023235"/>
    </source>
</evidence>
<evidence type="ECO:0000313" key="14">
    <source>
        <dbReference type="Proteomes" id="UP001186944"/>
    </source>
</evidence>
<comment type="catalytic activity">
    <reaction evidence="12">
        <text>alpha-D-mannose 1-phosphate = D-mannose 6-phosphate</text>
        <dbReference type="Rhea" id="RHEA:11140"/>
        <dbReference type="ChEBI" id="CHEBI:58409"/>
        <dbReference type="ChEBI" id="CHEBI:58735"/>
        <dbReference type="EC" id="5.4.2.8"/>
    </reaction>
</comment>
<dbReference type="FunFam" id="3.30.1240.20:FF:000001">
    <property type="entry name" value="Phosphomannomutase"/>
    <property type="match status" value="1"/>
</dbReference>
<dbReference type="InterPro" id="IPR023214">
    <property type="entry name" value="HAD_sf"/>
</dbReference>
<keyword evidence="9 12" id="KW-0413">Isomerase</keyword>
<reference evidence="13" key="1">
    <citation type="submission" date="2019-08" db="EMBL/GenBank/DDBJ databases">
        <title>The improved chromosome-level genome for the pearl oyster Pinctada fucata martensii using PacBio sequencing and Hi-C.</title>
        <authorList>
            <person name="Zheng Z."/>
        </authorList>
    </citation>
    <scope>NUCLEOTIDE SEQUENCE</scope>
    <source>
        <strain evidence="13">ZZ-2019</strain>
        <tissue evidence="13">Adductor muscle</tissue>
    </source>
</reference>
<keyword evidence="8 11" id="KW-0460">Magnesium</keyword>
<comment type="subunit">
    <text evidence="4 12">Homodimer.</text>
</comment>
<dbReference type="GO" id="GO:0005829">
    <property type="term" value="C:cytosol"/>
    <property type="evidence" value="ECO:0007669"/>
    <property type="project" value="TreeGrafter"/>
</dbReference>
<dbReference type="SUPFAM" id="SSF56784">
    <property type="entry name" value="HAD-like"/>
    <property type="match status" value="1"/>
</dbReference>
<dbReference type="PANTHER" id="PTHR10466:SF0">
    <property type="entry name" value="PHOSPHOMANNOMUTASE"/>
    <property type="match status" value="1"/>
</dbReference>
<keyword evidence="14" id="KW-1185">Reference proteome</keyword>
<evidence type="ECO:0000256" key="3">
    <source>
        <dbReference type="ARBA" id="ARBA00009736"/>
    </source>
</evidence>
<dbReference type="PANTHER" id="PTHR10466">
    <property type="entry name" value="PHOSPHOMANNOMUTASE"/>
    <property type="match status" value="1"/>
</dbReference>
<dbReference type="InterPro" id="IPR006379">
    <property type="entry name" value="HAD-SF_hydro_IIB"/>
</dbReference>
<dbReference type="GO" id="GO:0009298">
    <property type="term" value="P:GDP-mannose biosynthetic process"/>
    <property type="evidence" value="ECO:0007669"/>
    <property type="project" value="InterPro"/>
</dbReference>
<feature type="binding site" evidence="10">
    <location>
        <position position="158"/>
    </location>
    <ligand>
        <name>alpha-D-mannose 1-phosphate</name>
        <dbReference type="ChEBI" id="CHEBI:58409"/>
    </ligand>
</feature>
<evidence type="ECO:0000256" key="2">
    <source>
        <dbReference type="ARBA" id="ARBA00004699"/>
    </source>
</evidence>
<sequence>MEDFLKRLRSKVTVALVGGSDLVKIAEQMGGHDGLMKNFDYVFAENGLVAFKAGEQIGQENLLHYKGEETLQKVINFALRYMSDLKLPAKRGTFIEFRSSMLNICPVGRSCSQAEREGFAAFDKENNVRQKFVEALYKEFPQSESGLVFAIGGQISIDVFPVGWDKTFCLKFIEKDGYKTMHFFGDKTSKGGNDHEIFADSRTIGHTVTGPEDTMKQLDKLYFNEQQTAS</sequence>
<evidence type="ECO:0000313" key="13">
    <source>
        <dbReference type="EMBL" id="KAK3089357.1"/>
    </source>
</evidence>
<feature type="binding site" evidence="10">
    <location>
        <position position="156"/>
    </location>
    <ligand>
        <name>alpha-D-mannose 1-phosphate</name>
        <dbReference type="ChEBI" id="CHEBI:58409"/>
    </ligand>
</feature>
<dbReference type="InterPro" id="IPR043169">
    <property type="entry name" value="PMM_cap"/>
</dbReference>
<feature type="binding site" evidence="10">
    <location>
        <position position="116"/>
    </location>
    <ligand>
        <name>alpha-D-mannose 1-phosphate</name>
        <dbReference type="ChEBI" id="CHEBI:58409"/>
    </ligand>
</feature>
<evidence type="ECO:0000256" key="5">
    <source>
        <dbReference type="ARBA" id="ARBA00012730"/>
    </source>
</evidence>
<dbReference type="Proteomes" id="UP001186944">
    <property type="component" value="Unassembled WGS sequence"/>
</dbReference>
<dbReference type="EC" id="5.4.2.8" evidence="5 12"/>
<organism evidence="13 14">
    <name type="scientific">Pinctada imbricata</name>
    <name type="common">Atlantic pearl-oyster</name>
    <name type="synonym">Pinctada martensii</name>
    <dbReference type="NCBI Taxonomy" id="66713"/>
    <lineage>
        <taxon>Eukaryota</taxon>
        <taxon>Metazoa</taxon>
        <taxon>Spiralia</taxon>
        <taxon>Lophotrochozoa</taxon>
        <taxon>Mollusca</taxon>
        <taxon>Bivalvia</taxon>
        <taxon>Autobranchia</taxon>
        <taxon>Pteriomorphia</taxon>
        <taxon>Pterioida</taxon>
        <taxon>Pterioidea</taxon>
        <taxon>Pteriidae</taxon>
        <taxon>Pinctada</taxon>
    </lineage>
</organism>
<dbReference type="InterPro" id="IPR036412">
    <property type="entry name" value="HAD-like_sf"/>
</dbReference>
<evidence type="ECO:0000256" key="8">
    <source>
        <dbReference type="ARBA" id="ARBA00022842"/>
    </source>
</evidence>
<dbReference type="Pfam" id="PF03332">
    <property type="entry name" value="PMM"/>
    <property type="match status" value="1"/>
</dbReference>
<evidence type="ECO:0000256" key="4">
    <source>
        <dbReference type="ARBA" id="ARBA00011738"/>
    </source>
</evidence>
<dbReference type="GO" id="GO:0006487">
    <property type="term" value="P:protein N-linked glycosylation"/>
    <property type="evidence" value="ECO:0007669"/>
    <property type="project" value="TreeGrafter"/>
</dbReference>
<dbReference type="Gene3D" id="3.30.1240.20">
    <property type="match status" value="1"/>
</dbReference>
<comment type="pathway">
    <text evidence="2 12">Nucleotide-sugar biosynthesis; GDP-alpha-D-mannose biosynthesis; alpha-D-mannose 1-phosphate from D-fructose 6-phosphate: step 2/2.</text>
</comment>
<gene>
    <name evidence="13" type="ORF">FSP39_002990</name>
</gene>
<comment type="caution">
    <text evidence="13">The sequence shown here is derived from an EMBL/GenBank/DDBJ whole genome shotgun (WGS) entry which is preliminary data.</text>
</comment>
<comment type="subcellular location">
    <subcellularLocation>
        <location evidence="1 12">Cytoplasm</location>
    </subcellularLocation>
</comment>
<evidence type="ECO:0000256" key="10">
    <source>
        <dbReference type="PIRSR" id="PIRSR605002-2"/>
    </source>
</evidence>
<dbReference type="AlphaFoldDB" id="A0AA88XNP1"/>
<feature type="binding site" evidence="11">
    <location>
        <position position="186"/>
    </location>
    <ligand>
        <name>Mg(2+)</name>
        <dbReference type="ChEBI" id="CHEBI:18420"/>
        <label>1</label>
    </ligand>
</feature>
<dbReference type="GO" id="GO:0006013">
    <property type="term" value="P:mannose metabolic process"/>
    <property type="evidence" value="ECO:0007669"/>
    <property type="project" value="TreeGrafter"/>
</dbReference>
<evidence type="ECO:0000256" key="7">
    <source>
        <dbReference type="ARBA" id="ARBA00022723"/>
    </source>
</evidence>
<feature type="binding site" evidence="10">
    <location>
        <position position="98"/>
    </location>
    <ligand>
        <name>alpha-D-mannose 1-phosphate</name>
        <dbReference type="ChEBI" id="CHEBI:58409"/>
    </ligand>
</feature>
<name>A0AA88XNP1_PINIB</name>
<feature type="binding site" evidence="11">
    <location>
        <position position="203"/>
    </location>
    <ligand>
        <name>Mg(2+)</name>
        <dbReference type="ChEBI" id="CHEBI:18420"/>
        <label>1</label>
    </ligand>
</feature>
<keyword evidence="7 11" id="KW-0479">Metal-binding</keyword>
<feature type="binding site" evidence="10">
    <location>
        <position position="109"/>
    </location>
    <ligand>
        <name>alpha-D-mannose 1-phosphate</name>
        <dbReference type="ChEBI" id="CHEBI:58409"/>
    </ligand>
</feature>
<dbReference type="CDD" id="cd02585">
    <property type="entry name" value="HAD_PMM"/>
    <property type="match status" value="1"/>
</dbReference>
<evidence type="ECO:0000256" key="1">
    <source>
        <dbReference type="ARBA" id="ARBA00004496"/>
    </source>
</evidence>
<comment type="cofactor">
    <cofactor evidence="11">
        <name>Mg(2+)</name>
        <dbReference type="ChEBI" id="CHEBI:18420"/>
    </cofactor>
</comment>
<evidence type="ECO:0000256" key="12">
    <source>
        <dbReference type="RuleBase" id="RU361118"/>
    </source>
</evidence>
<proteinExistence type="inferred from homology"/>
<accession>A0AA88XNP1</accession>
<dbReference type="EMBL" id="VSWD01000010">
    <property type="protein sequence ID" value="KAK3089357.1"/>
    <property type="molecule type" value="Genomic_DNA"/>
</dbReference>
<dbReference type="Gene3D" id="3.40.50.1000">
    <property type="entry name" value="HAD superfamily/HAD-like"/>
    <property type="match status" value="1"/>
</dbReference>
<evidence type="ECO:0000256" key="11">
    <source>
        <dbReference type="PIRSR" id="PIRSR605002-3"/>
    </source>
</evidence>
<feature type="binding site" evidence="11">
    <location>
        <position position="198"/>
    </location>
    <ligand>
        <name>Mg(2+)</name>
        <dbReference type="ChEBI" id="CHEBI:18420"/>
        <label>1</label>
    </ligand>
</feature>
<evidence type="ECO:0000256" key="6">
    <source>
        <dbReference type="ARBA" id="ARBA00022490"/>
    </source>
</evidence>
<comment type="similarity">
    <text evidence="3 12">Belongs to the eukaryotic PMM family.</text>
</comment>
<dbReference type="NCBIfam" id="TIGR01484">
    <property type="entry name" value="HAD-SF-IIB"/>
    <property type="match status" value="1"/>
</dbReference>
<dbReference type="GO" id="GO:0004615">
    <property type="term" value="F:phosphomannomutase activity"/>
    <property type="evidence" value="ECO:0007669"/>
    <property type="project" value="UniProtKB-EC"/>
</dbReference>
<comment type="function">
    <text evidence="12">Involved in the synthesis of the GDP-mannose and dolichol-phosphate-mannose required for a number of critical mannosyl transfer reactions.</text>
</comment>
<dbReference type="InterPro" id="IPR005002">
    <property type="entry name" value="PMM"/>
</dbReference>